<comment type="caution">
    <text evidence="1">The sequence shown here is derived from an EMBL/GenBank/DDBJ whole genome shotgun (WGS) entry which is preliminary data.</text>
</comment>
<name>A0A177PCF0_9GAMM</name>
<sequence>MPGRGTAITWQQIQGVNDTEPHGIWPMPIFRPRRPTYARRRARSFASACSNCLYNPKHF</sequence>
<gene>
    <name evidence="1" type="ORF">A1355_18060</name>
</gene>
<protein>
    <submittedName>
        <fullName evidence="1">Uncharacterized protein</fullName>
    </submittedName>
</protein>
<dbReference type="AlphaFoldDB" id="A0A177PCF0"/>
<reference evidence="2" key="1">
    <citation type="submission" date="2016-03" db="EMBL/GenBank/DDBJ databases">
        <authorList>
            <person name="Heylen K."/>
            <person name="De Vos P."/>
            <person name="Vekeman B."/>
        </authorList>
    </citation>
    <scope>NUCLEOTIDE SEQUENCE [LARGE SCALE GENOMIC DNA]</scope>
    <source>
        <strain evidence="2">R-45383</strain>
    </source>
</reference>
<dbReference type="STRING" id="702114.A1355_18060"/>
<evidence type="ECO:0000313" key="2">
    <source>
        <dbReference type="Proteomes" id="UP000077628"/>
    </source>
</evidence>
<proteinExistence type="predicted"/>
<evidence type="ECO:0000313" key="1">
    <source>
        <dbReference type="EMBL" id="OAI27871.1"/>
    </source>
</evidence>
<organism evidence="1 2">
    <name type="scientific">Methylomonas koyamae</name>
    <dbReference type="NCBI Taxonomy" id="702114"/>
    <lineage>
        <taxon>Bacteria</taxon>
        <taxon>Pseudomonadati</taxon>
        <taxon>Pseudomonadota</taxon>
        <taxon>Gammaproteobacteria</taxon>
        <taxon>Methylococcales</taxon>
        <taxon>Methylococcaceae</taxon>
        <taxon>Methylomonas</taxon>
    </lineage>
</organism>
<accession>A0A177PCF0</accession>
<keyword evidence="2" id="KW-1185">Reference proteome</keyword>
<dbReference type="EMBL" id="LUUK01000017">
    <property type="protein sequence ID" value="OAI27871.1"/>
    <property type="molecule type" value="Genomic_DNA"/>
</dbReference>
<dbReference type="Proteomes" id="UP000077628">
    <property type="component" value="Unassembled WGS sequence"/>
</dbReference>